<dbReference type="GO" id="GO:0005737">
    <property type="term" value="C:cytoplasm"/>
    <property type="evidence" value="ECO:0007669"/>
    <property type="project" value="TreeGrafter"/>
</dbReference>
<dbReference type="Gene3D" id="1.10.1040.10">
    <property type="entry name" value="N-(1-d-carboxylethyl)-l-norvaline Dehydrogenase, domain 2"/>
    <property type="match status" value="1"/>
</dbReference>
<dbReference type="Gene3D" id="3.40.50.720">
    <property type="entry name" value="NAD(P)-binding Rossmann-like Domain"/>
    <property type="match status" value="1"/>
</dbReference>
<dbReference type="Pfam" id="PF08546">
    <property type="entry name" value="ApbA_C"/>
    <property type="match status" value="1"/>
</dbReference>
<dbReference type="InterPro" id="IPR036291">
    <property type="entry name" value="NAD(P)-bd_dom_sf"/>
</dbReference>
<dbReference type="PANTHER" id="PTHR43765:SF2">
    <property type="entry name" value="2-DEHYDROPANTOATE 2-REDUCTASE"/>
    <property type="match status" value="1"/>
</dbReference>
<evidence type="ECO:0000259" key="5">
    <source>
        <dbReference type="Pfam" id="PF08546"/>
    </source>
</evidence>
<gene>
    <name evidence="6" type="ORF">CYMTET_36856</name>
</gene>
<keyword evidence="2" id="KW-0521">NADP</keyword>
<dbReference type="AlphaFoldDB" id="A0AAE0CGJ0"/>
<dbReference type="Pfam" id="PF02558">
    <property type="entry name" value="ApbA"/>
    <property type="match status" value="1"/>
</dbReference>
<feature type="domain" description="Ketopantoate reductase C-terminal" evidence="5">
    <location>
        <begin position="180"/>
        <end position="299"/>
    </location>
</feature>
<evidence type="ECO:0000259" key="4">
    <source>
        <dbReference type="Pfam" id="PF02558"/>
    </source>
</evidence>
<dbReference type="InterPro" id="IPR008927">
    <property type="entry name" value="6-PGluconate_DH-like_C_sf"/>
</dbReference>
<evidence type="ECO:0000313" key="7">
    <source>
        <dbReference type="Proteomes" id="UP001190700"/>
    </source>
</evidence>
<accession>A0AAE0CGJ0</accession>
<dbReference type="PANTHER" id="PTHR43765">
    <property type="entry name" value="2-DEHYDROPANTOATE 2-REDUCTASE-RELATED"/>
    <property type="match status" value="1"/>
</dbReference>
<comment type="caution">
    <text evidence="6">The sequence shown here is derived from an EMBL/GenBank/DDBJ whole genome shotgun (WGS) entry which is preliminary data.</text>
</comment>
<protein>
    <recommendedName>
        <fullName evidence="8">2-dehydropantoate 2-reductase</fullName>
    </recommendedName>
</protein>
<evidence type="ECO:0000256" key="3">
    <source>
        <dbReference type="ARBA" id="ARBA00023002"/>
    </source>
</evidence>
<dbReference type="GO" id="GO:0050661">
    <property type="term" value="F:NADP binding"/>
    <property type="evidence" value="ECO:0007669"/>
    <property type="project" value="TreeGrafter"/>
</dbReference>
<dbReference type="InterPro" id="IPR013332">
    <property type="entry name" value="KPR_N"/>
</dbReference>
<name>A0AAE0CGJ0_9CHLO</name>
<sequence length="308" mass="33949">MGTERKPFAVVIGGGRVGTYLACKLTKVGGPVILKGRGASKPSKMKTQVELLCKEAGVVQTTSYESLYDTTVEYVFITTKTYDFDAVQKDLEAANVKAKVFVMIHNGIVKPMFENSVRVVVTQSWDFHETPGEGVGVKIVVRNEEKPWAMPNTPQAKEIEALLTKCGINASASKEFEFMLLKKYFINGVANLCAILGDCNCNGLLADHRDRMELLYAEIFSVLKNIHPEGFSMMPSDFHEAVFAGLATYGEHFPSTKMDFDAGLDLEIGSLNGYVLDMAKEQGIKVPATEELVALVRKKMVERDAKSE</sequence>
<reference evidence="6 7" key="1">
    <citation type="journal article" date="2015" name="Genome Biol. Evol.">
        <title>Comparative Genomics of a Bacterivorous Green Alga Reveals Evolutionary Causalities and Consequences of Phago-Mixotrophic Mode of Nutrition.</title>
        <authorList>
            <person name="Burns J.A."/>
            <person name="Paasch A."/>
            <person name="Narechania A."/>
            <person name="Kim E."/>
        </authorList>
    </citation>
    <scope>NUCLEOTIDE SEQUENCE [LARGE SCALE GENOMIC DNA]</scope>
    <source>
        <strain evidence="6 7">PLY_AMNH</strain>
    </source>
</reference>
<evidence type="ECO:0000256" key="1">
    <source>
        <dbReference type="ARBA" id="ARBA00007870"/>
    </source>
</evidence>
<keyword evidence="3" id="KW-0560">Oxidoreductase</keyword>
<dbReference type="Proteomes" id="UP001190700">
    <property type="component" value="Unassembled WGS sequence"/>
</dbReference>
<dbReference type="GO" id="GO:0008677">
    <property type="term" value="F:2-dehydropantoate 2-reductase activity"/>
    <property type="evidence" value="ECO:0007669"/>
    <property type="project" value="TreeGrafter"/>
</dbReference>
<feature type="domain" description="Ketopantoate reductase N-terminal" evidence="4">
    <location>
        <begin position="10"/>
        <end position="108"/>
    </location>
</feature>
<evidence type="ECO:0008006" key="8">
    <source>
        <dbReference type="Google" id="ProtNLM"/>
    </source>
</evidence>
<dbReference type="InterPro" id="IPR013752">
    <property type="entry name" value="KPA_reductase"/>
</dbReference>
<comment type="similarity">
    <text evidence="1">Belongs to the ketopantoate reductase family.</text>
</comment>
<keyword evidence="7" id="KW-1185">Reference proteome</keyword>
<organism evidence="6 7">
    <name type="scientific">Cymbomonas tetramitiformis</name>
    <dbReference type="NCBI Taxonomy" id="36881"/>
    <lineage>
        <taxon>Eukaryota</taxon>
        <taxon>Viridiplantae</taxon>
        <taxon>Chlorophyta</taxon>
        <taxon>Pyramimonadophyceae</taxon>
        <taxon>Pyramimonadales</taxon>
        <taxon>Pyramimonadaceae</taxon>
        <taxon>Cymbomonas</taxon>
    </lineage>
</organism>
<evidence type="ECO:0000256" key="2">
    <source>
        <dbReference type="ARBA" id="ARBA00022857"/>
    </source>
</evidence>
<proteinExistence type="inferred from homology"/>
<evidence type="ECO:0000313" key="6">
    <source>
        <dbReference type="EMBL" id="KAK3253909.1"/>
    </source>
</evidence>
<dbReference type="SUPFAM" id="SSF48179">
    <property type="entry name" value="6-phosphogluconate dehydrogenase C-terminal domain-like"/>
    <property type="match status" value="1"/>
</dbReference>
<dbReference type="SUPFAM" id="SSF51735">
    <property type="entry name" value="NAD(P)-binding Rossmann-fold domains"/>
    <property type="match status" value="1"/>
</dbReference>
<dbReference type="EMBL" id="LGRX02024567">
    <property type="protein sequence ID" value="KAK3253909.1"/>
    <property type="molecule type" value="Genomic_DNA"/>
</dbReference>
<dbReference type="InterPro" id="IPR013328">
    <property type="entry name" value="6PGD_dom2"/>
</dbReference>
<dbReference type="InterPro" id="IPR050838">
    <property type="entry name" value="Ketopantoate_reductase"/>
</dbReference>